<evidence type="ECO:0000256" key="1">
    <source>
        <dbReference type="ARBA" id="ARBA00008791"/>
    </source>
</evidence>
<dbReference type="Pfam" id="PF00582">
    <property type="entry name" value="Usp"/>
    <property type="match status" value="1"/>
</dbReference>
<keyword evidence="5" id="KW-1185">Reference proteome</keyword>
<proteinExistence type="inferred from homology"/>
<evidence type="ECO:0000313" key="5">
    <source>
        <dbReference type="Proteomes" id="UP000313948"/>
    </source>
</evidence>
<dbReference type="Gene3D" id="3.40.50.620">
    <property type="entry name" value="HUPs"/>
    <property type="match status" value="1"/>
</dbReference>
<feature type="region of interest" description="Disordered" evidence="2">
    <location>
        <begin position="1"/>
        <end position="38"/>
    </location>
</feature>
<reference evidence="4 5" key="1">
    <citation type="submission" date="2019-05" db="EMBL/GenBank/DDBJ databases">
        <title>Georgenia *** sp. nov., and Georgenia *** sp. nov., isolated from the intestinal contents of plateau pika (Ochotona curzoniae) in the Qinghai-Tibet plateau of China.</title>
        <authorList>
            <person name="Tian Z."/>
        </authorList>
    </citation>
    <scope>NUCLEOTIDE SEQUENCE [LARGE SCALE GENOMIC DNA]</scope>
    <source>
        <strain evidence="4 5">Z294</strain>
    </source>
</reference>
<comment type="similarity">
    <text evidence="1">Belongs to the universal stress protein A family.</text>
</comment>
<feature type="compositionally biased region" description="Low complexity" evidence="2">
    <location>
        <begin position="1"/>
        <end position="20"/>
    </location>
</feature>
<dbReference type="InterPro" id="IPR014729">
    <property type="entry name" value="Rossmann-like_a/b/a_fold"/>
</dbReference>
<dbReference type="PANTHER" id="PTHR46268">
    <property type="entry name" value="STRESS RESPONSE PROTEIN NHAX"/>
    <property type="match status" value="1"/>
</dbReference>
<dbReference type="SUPFAM" id="SSF52402">
    <property type="entry name" value="Adenine nucleotide alpha hydrolases-like"/>
    <property type="match status" value="1"/>
</dbReference>
<gene>
    <name evidence="4" type="ORF">FE251_02125</name>
</gene>
<dbReference type="InterPro" id="IPR006015">
    <property type="entry name" value="Universal_stress_UspA"/>
</dbReference>
<dbReference type="EMBL" id="CP040899">
    <property type="protein sequence ID" value="QDB78304.1"/>
    <property type="molecule type" value="Genomic_DNA"/>
</dbReference>
<name>A0ABX5VIV6_9MICO</name>
<organism evidence="4 5">
    <name type="scientific">Georgenia wutianyii</name>
    <dbReference type="NCBI Taxonomy" id="2585135"/>
    <lineage>
        <taxon>Bacteria</taxon>
        <taxon>Bacillati</taxon>
        <taxon>Actinomycetota</taxon>
        <taxon>Actinomycetes</taxon>
        <taxon>Micrococcales</taxon>
        <taxon>Bogoriellaceae</taxon>
        <taxon>Georgenia</taxon>
    </lineage>
</organism>
<evidence type="ECO:0000259" key="3">
    <source>
        <dbReference type="Pfam" id="PF00582"/>
    </source>
</evidence>
<accession>A0ABX5VIV6</accession>
<dbReference type="InterPro" id="IPR006016">
    <property type="entry name" value="UspA"/>
</dbReference>
<sequence length="195" mass="20074">MRFSSGSTGSPPSSHGAPGPRRAPQEYSGGMADDDISQSASWTPMAGIRTVAEVDGGVLVGDDGSPCAARAIEYAAAEAARRGAELHVVRAWSIPTGVRPEDAPFGTTPSITEMQEATRAETQRRAEAAAAAHPGLQIHAHTAFTRPDHALLAAAKGADVLVVGSKGRSRLSNMLIGSTATTAVRDATIPVVVVR</sequence>
<evidence type="ECO:0000313" key="4">
    <source>
        <dbReference type="EMBL" id="QDB78304.1"/>
    </source>
</evidence>
<dbReference type="PRINTS" id="PR01438">
    <property type="entry name" value="UNVRSLSTRESS"/>
</dbReference>
<feature type="domain" description="UspA" evidence="3">
    <location>
        <begin position="58"/>
        <end position="195"/>
    </location>
</feature>
<protein>
    <submittedName>
        <fullName evidence="4">Universal stress protein</fullName>
    </submittedName>
</protein>
<dbReference type="PANTHER" id="PTHR46268:SF6">
    <property type="entry name" value="UNIVERSAL STRESS PROTEIN UP12"/>
    <property type="match status" value="1"/>
</dbReference>
<dbReference type="Proteomes" id="UP000313948">
    <property type="component" value="Chromosome"/>
</dbReference>
<evidence type="ECO:0000256" key="2">
    <source>
        <dbReference type="SAM" id="MobiDB-lite"/>
    </source>
</evidence>